<dbReference type="HOGENOM" id="CLU_008827_0_0_1"/>
<proteinExistence type="predicted"/>
<name>S8B053_PENO1</name>
<reference evidence="2 3" key="1">
    <citation type="journal article" date="2013" name="PLoS ONE">
        <title>Genomic and secretomic analyses reveal unique features of the lignocellulolytic enzyme system of Penicillium decumbens.</title>
        <authorList>
            <person name="Liu G."/>
            <person name="Zhang L."/>
            <person name="Wei X."/>
            <person name="Zou G."/>
            <person name="Qin Y."/>
            <person name="Ma L."/>
            <person name="Li J."/>
            <person name="Zheng H."/>
            <person name="Wang S."/>
            <person name="Wang C."/>
            <person name="Xun L."/>
            <person name="Zhao G.-P."/>
            <person name="Zhou Z."/>
            <person name="Qu Y."/>
        </authorList>
    </citation>
    <scope>NUCLEOTIDE SEQUENCE [LARGE SCALE GENOMIC DNA]</scope>
    <source>
        <strain evidence="3">114-2 / CGMCC 5302</strain>
    </source>
</reference>
<gene>
    <name evidence="2" type="ORF">PDE_02626</name>
</gene>
<dbReference type="STRING" id="933388.S8B053"/>
<feature type="compositionally biased region" description="Low complexity" evidence="1">
    <location>
        <begin position="708"/>
        <end position="724"/>
    </location>
</feature>
<feature type="compositionally biased region" description="Polar residues" evidence="1">
    <location>
        <begin position="515"/>
        <end position="524"/>
    </location>
</feature>
<dbReference type="Proteomes" id="UP000019376">
    <property type="component" value="Unassembled WGS sequence"/>
</dbReference>
<feature type="region of interest" description="Disordered" evidence="1">
    <location>
        <begin position="671"/>
        <end position="724"/>
    </location>
</feature>
<dbReference type="EMBL" id="KB644410">
    <property type="protein sequence ID" value="EPS27682.1"/>
    <property type="molecule type" value="Genomic_DNA"/>
</dbReference>
<accession>S8B053</accession>
<sequence length="772" mass="85742">MSIVARRPQDPILTAHTISPDLSNEKGVSIDMQSIPSRTSSISSYKTNYTVSTSPTTVYSPSSPSSSCRQFDSIGSAAECVLPVQRRVPQEVYDVILLNLESLHKSPLQTGCTTCYLRDLHALSLTCRSWERAVRPRLYTRIDIVGNDSPAQLKKYRLKRGSRLKLLRRTLRERHMLAHLVRELRVPQMELLLTATKQSTQWQEYRDLVASVVMVCPNLERLLGLSIPYHHEYDRLTHALSTRKRLKEHIWVLGEAAEVAERSPRSTTCPSSLGPSQMFEFLNYHVSWTNLETLMLYGLNGNDALEPSIFLRMFDLLPALRHLCIASFSEDAFADSTLLCLPPLESLRLESLPGVTDRGLVQFTSRPESRALKSLVLVDQNVESLLVISKILSSLTALQRFKFVQTETCPVMPDRDMVLQPILASPSLRYLHWDVACPDPGTALTQLDSRPFQHPLKQSNTPNSHLAQSILSAGFPCLETLRAPNDVEPPGVLQASCRPITRGQALLQPDRLSLPRSSHGSVSTRPLALPSGNNLTSSRIRAQTFIDMAAKDSDSGMPVLIQDFSDDYIPDNAGASQFDDDSEEEMDDFGIWAAAKRYRNTPPKNSGPKTVYEFHMPAFMGRSGLKDPATGASIPKFLLRPDIPGQESDGGLVGWKHLLASNQSLSFAAGNGAQCFDPQKNSPSSPPMDDFTSPSSITSRFAWGSLGSRSSGTPTTPTTPITPMSFPSSHVLPWGKDTCTGSWNHKMGRDWWFHMERERPGNTELISASQLF</sequence>
<dbReference type="InterPro" id="IPR032675">
    <property type="entry name" value="LRR_dom_sf"/>
</dbReference>
<dbReference type="SUPFAM" id="SSF52047">
    <property type="entry name" value="RNI-like"/>
    <property type="match status" value="1"/>
</dbReference>
<evidence type="ECO:0008006" key="4">
    <source>
        <dbReference type="Google" id="ProtNLM"/>
    </source>
</evidence>
<protein>
    <recommendedName>
        <fullName evidence="4">F-box domain-containing protein</fullName>
    </recommendedName>
</protein>
<dbReference type="OrthoDB" id="3210378at2759"/>
<evidence type="ECO:0000256" key="1">
    <source>
        <dbReference type="SAM" id="MobiDB-lite"/>
    </source>
</evidence>
<dbReference type="Gene3D" id="3.80.10.10">
    <property type="entry name" value="Ribonuclease Inhibitor"/>
    <property type="match status" value="1"/>
</dbReference>
<keyword evidence="3" id="KW-1185">Reference proteome</keyword>
<dbReference type="AlphaFoldDB" id="S8B053"/>
<dbReference type="PhylomeDB" id="S8B053"/>
<feature type="region of interest" description="Disordered" evidence="1">
    <location>
        <begin position="512"/>
        <end position="534"/>
    </location>
</feature>
<evidence type="ECO:0000313" key="2">
    <source>
        <dbReference type="EMBL" id="EPS27682.1"/>
    </source>
</evidence>
<organism evidence="2 3">
    <name type="scientific">Penicillium oxalicum (strain 114-2 / CGMCC 5302)</name>
    <name type="common">Penicillium decumbens</name>
    <dbReference type="NCBI Taxonomy" id="933388"/>
    <lineage>
        <taxon>Eukaryota</taxon>
        <taxon>Fungi</taxon>
        <taxon>Dikarya</taxon>
        <taxon>Ascomycota</taxon>
        <taxon>Pezizomycotina</taxon>
        <taxon>Eurotiomycetes</taxon>
        <taxon>Eurotiomycetidae</taxon>
        <taxon>Eurotiales</taxon>
        <taxon>Aspergillaceae</taxon>
        <taxon>Penicillium</taxon>
    </lineage>
</organism>
<evidence type="ECO:0000313" key="3">
    <source>
        <dbReference type="Proteomes" id="UP000019376"/>
    </source>
</evidence>
<dbReference type="eggNOG" id="ENOG502R4KZ">
    <property type="taxonomic scope" value="Eukaryota"/>
</dbReference>